<feature type="compositionally biased region" description="Acidic residues" evidence="8">
    <location>
        <begin position="425"/>
        <end position="435"/>
    </location>
</feature>
<protein>
    <submittedName>
        <fullName evidence="9">CLUAP1</fullName>
    </submittedName>
</protein>
<dbReference type="PANTHER" id="PTHR21547">
    <property type="entry name" value="CLUSTERIN ASSOCIATED PROTEIN 1"/>
    <property type="match status" value="1"/>
</dbReference>
<keyword evidence="4 7" id="KW-0175">Coiled coil</keyword>
<comment type="caution">
    <text evidence="9">The sequence shown here is derived from an EMBL/GenBank/DDBJ whole genome shotgun (WGS) entry which is preliminary data.</text>
</comment>
<evidence type="ECO:0000256" key="8">
    <source>
        <dbReference type="SAM" id="MobiDB-lite"/>
    </source>
</evidence>
<dbReference type="OrthoDB" id="438545at2759"/>
<evidence type="ECO:0000313" key="9">
    <source>
        <dbReference type="EMBL" id="CAE1232276.1"/>
    </source>
</evidence>
<dbReference type="GO" id="GO:0060271">
    <property type="term" value="P:cilium assembly"/>
    <property type="evidence" value="ECO:0007669"/>
    <property type="project" value="TreeGrafter"/>
</dbReference>
<evidence type="ECO:0000256" key="4">
    <source>
        <dbReference type="ARBA" id="ARBA00023054"/>
    </source>
</evidence>
<evidence type="ECO:0000256" key="2">
    <source>
        <dbReference type="ARBA" id="ARBA00008340"/>
    </source>
</evidence>
<dbReference type="Pfam" id="PF10234">
    <property type="entry name" value="Cluap1"/>
    <property type="match status" value="1"/>
</dbReference>
<proteinExistence type="inferred from homology"/>
<feature type="compositionally biased region" description="Acidic residues" evidence="8">
    <location>
        <begin position="371"/>
        <end position="403"/>
    </location>
</feature>
<dbReference type="Proteomes" id="UP000597762">
    <property type="component" value="Unassembled WGS sequence"/>
</dbReference>
<sequence length="435" mass="50758">MSYRDLRNFTEMMRALGYHRLISMENFRRPNFPLVAEILLWLVKRYEPNAAIHPDTDTQQDRVLFIRSITEFMATKAHIKLNSKKLYQADGYAVKELLKVTSVLYNVMKTNSIGSLDDMDADESSSLTFDISSKIIDMKEARKLASEITTKGATLYDLLTKEADLRESRSLVIARPLEIVEVEKGIDSSVKIVQQEIQKTMSMLENIASDETTLDNKIEKRKTELDRNKKRLQTLQNVRPAYMDEYERLEQELEKVYENYIIKFRNLTYLEQQLEEYNKLEQDKFKETQFAMQSSVEKMRVEEKKHLQSSLDEDDEFSRNSDALDSESEIEDSIQLHHQTRPTNNRMRPEAAKLTNNERKLQVQGSMFGAESDDETGLDSDIDLDDDDDDEVEIDDDDEEEDDLRMPVRPKVAPMKGNTRHQPPEMEEEDTDDDF</sequence>
<evidence type="ECO:0000313" key="10">
    <source>
        <dbReference type="Proteomes" id="UP000597762"/>
    </source>
</evidence>
<keyword evidence="6" id="KW-0966">Cell projection</keyword>
<dbReference type="InterPro" id="IPR019366">
    <property type="entry name" value="Clusterin-associated_protein-1"/>
</dbReference>
<comment type="similarity">
    <text evidence="2">Belongs to the CLUAP1 family.</text>
</comment>
<dbReference type="GO" id="GO:0030992">
    <property type="term" value="C:intraciliary transport particle B"/>
    <property type="evidence" value="ECO:0007669"/>
    <property type="project" value="TreeGrafter"/>
</dbReference>
<feature type="region of interest" description="Disordered" evidence="8">
    <location>
        <begin position="301"/>
        <end position="349"/>
    </location>
</feature>
<organism evidence="9 10">
    <name type="scientific">Acanthosepion pharaonis</name>
    <name type="common">Pharaoh cuttlefish</name>
    <name type="synonym">Sepia pharaonis</name>
    <dbReference type="NCBI Taxonomy" id="158019"/>
    <lineage>
        <taxon>Eukaryota</taxon>
        <taxon>Metazoa</taxon>
        <taxon>Spiralia</taxon>
        <taxon>Lophotrochozoa</taxon>
        <taxon>Mollusca</taxon>
        <taxon>Cephalopoda</taxon>
        <taxon>Coleoidea</taxon>
        <taxon>Decapodiformes</taxon>
        <taxon>Sepiida</taxon>
        <taxon>Sepiina</taxon>
        <taxon>Sepiidae</taxon>
        <taxon>Acanthosepion</taxon>
    </lineage>
</organism>
<feature type="coiled-coil region" evidence="7">
    <location>
        <begin position="218"/>
        <end position="263"/>
    </location>
</feature>
<reference evidence="9" key="1">
    <citation type="submission" date="2021-01" db="EMBL/GenBank/DDBJ databases">
        <authorList>
            <person name="Li R."/>
            <person name="Bekaert M."/>
        </authorList>
    </citation>
    <scope>NUCLEOTIDE SEQUENCE</scope>
    <source>
        <strain evidence="9">Farmed</strain>
    </source>
</reference>
<gene>
    <name evidence="9" type="ORF">SPHA_18490</name>
</gene>
<evidence type="ECO:0000256" key="1">
    <source>
        <dbReference type="ARBA" id="ARBA00004138"/>
    </source>
</evidence>
<accession>A0A812BJE4</accession>
<evidence type="ECO:0000256" key="7">
    <source>
        <dbReference type="SAM" id="Coils"/>
    </source>
</evidence>
<evidence type="ECO:0000256" key="5">
    <source>
        <dbReference type="ARBA" id="ARBA00023069"/>
    </source>
</evidence>
<feature type="region of interest" description="Disordered" evidence="8">
    <location>
        <begin position="368"/>
        <end position="435"/>
    </location>
</feature>
<evidence type="ECO:0000256" key="6">
    <source>
        <dbReference type="ARBA" id="ARBA00023273"/>
    </source>
</evidence>
<keyword evidence="10" id="KW-1185">Reference proteome</keyword>
<dbReference type="EMBL" id="CAHIKZ030000668">
    <property type="protein sequence ID" value="CAE1232276.1"/>
    <property type="molecule type" value="Genomic_DNA"/>
</dbReference>
<keyword evidence="3" id="KW-0970">Cilium biogenesis/degradation</keyword>
<dbReference type="GO" id="GO:0005929">
    <property type="term" value="C:cilium"/>
    <property type="evidence" value="ECO:0007669"/>
    <property type="project" value="UniProtKB-SubCell"/>
</dbReference>
<evidence type="ECO:0000256" key="3">
    <source>
        <dbReference type="ARBA" id="ARBA00022794"/>
    </source>
</evidence>
<dbReference type="PANTHER" id="PTHR21547:SF0">
    <property type="entry name" value="CLUSTERIN-ASSOCIATED PROTEIN 1"/>
    <property type="match status" value="1"/>
</dbReference>
<name>A0A812BJE4_ACAPH</name>
<keyword evidence="5" id="KW-0969">Cilium</keyword>
<comment type="subcellular location">
    <subcellularLocation>
        <location evidence="1">Cell projection</location>
        <location evidence="1">Cilium</location>
    </subcellularLocation>
</comment>
<dbReference type="AlphaFoldDB" id="A0A812BJE4"/>
<dbReference type="GO" id="GO:0005815">
    <property type="term" value="C:microtubule organizing center"/>
    <property type="evidence" value="ECO:0007669"/>
    <property type="project" value="TreeGrafter"/>
</dbReference>